<protein>
    <recommendedName>
        <fullName evidence="3">Methyltransferase family protein</fullName>
    </recommendedName>
</protein>
<gene>
    <name evidence="1" type="ORF">M0638_00515</name>
</gene>
<dbReference type="RefSeq" id="WP_248664977.1">
    <property type="nucleotide sequence ID" value="NZ_JALPRX010000001.1"/>
</dbReference>
<proteinExistence type="predicted"/>
<name>A0A9X2BT30_9PROT</name>
<evidence type="ECO:0008006" key="3">
    <source>
        <dbReference type="Google" id="ProtNLM"/>
    </source>
</evidence>
<dbReference type="Proteomes" id="UP001139516">
    <property type="component" value="Unassembled WGS sequence"/>
</dbReference>
<reference evidence="1" key="1">
    <citation type="submission" date="2022-04" db="EMBL/GenBank/DDBJ databases">
        <title>Roseomonas acroporae sp. nov., isolated from coral Acropora digitifera.</title>
        <authorList>
            <person name="Sun H."/>
        </authorList>
    </citation>
    <scope>NUCLEOTIDE SEQUENCE</scope>
    <source>
        <strain evidence="1">NAR14</strain>
    </source>
</reference>
<dbReference type="PANTHER" id="PTHR36362">
    <property type="entry name" value="DNA-DIRECTED RNA POLYMERASE SUBUNIT BETA"/>
    <property type="match status" value="1"/>
</dbReference>
<dbReference type="InterPro" id="IPR029063">
    <property type="entry name" value="SAM-dependent_MTases_sf"/>
</dbReference>
<dbReference type="Gene3D" id="3.40.50.150">
    <property type="entry name" value="Vaccinia Virus protein VP39"/>
    <property type="match status" value="1"/>
</dbReference>
<evidence type="ECO:0000313" key="1">
    <source>
        <dbReference type="EMBL" id="MCK8782861.1"/>
    </source>
</evidence>
<sequence>MRGLHWQAETGRVTAWAREFAALLPEFPFPNSNGMAPDTGFQLYALLRALGPELVVESGVWRGFSTWVIRQAAPAARIIAIDPIFALGHCLDRTRIEPAWRAPDVTYGGGDFSCAGFEFMAKPPGSLVLFDDHQNKLHRLRQGAEAGFRHMVFDDNLPGRATHNTFFHYRREPRLDAWMALVLEEYEVIPPLWDTMAGMENEVFVPGLNLPREPDLALLDTTRAPRSGYSWLTYCRVRPEFVGQTLPPLPRD</sequence>
<dbReference type="GO" id="GO:0012505">
    <property type="term" value="C:endomembrane system"/>
    <property type="evidence" value="ECO:0007669"/>
    <property type="project" value="TreeGrafter"/>
</dbReference>
<accession>A0A9X2BT30</accession>
<organism evidence="1 2">
    <name type="scientific">Roseomonas acroporae</name>
    <dbReference type="NCBI Taxonomy" id="2937791"/>
    <lineage>
        <taxon>Bacteria</taxon>
        <taxon>Pseudomonadati</taxon>
        <taxon>Pseudomonadota</taxon>
        <taxon>Alphaproteobacteria</taxon>
        <taxon>Acetobacterales</taxon>
        <taxon>Roseomonadaceae</taxon>
        <taxon>Roseomonas</taxon>
    </lineage>
</organism>
<dbReference type="AlphaFoldDB" id="A0A9X2BT30"/>
<comment type="caution">
    <text evidence="1">The sequence shown here is derived from an EMBL/GenBank/DDBJ whole genome shotgun (WGS) entry which is preliminary data.</text>
</comment>
<evidence type="ECO:0000313" key="2">
    <source>
        <dbReference type="Proteomes" id="UP001139516"/>
    </source>
</evidence>
<keyword evidence="2" id="KW-1185">Reference proteome</keyword>
<dbReference type="EMBL" id="JALPRX010000001">
    <property type="protein sequence ID" value="MCK8782861.1"/>
    <property type="molecule type" value="Genomic_DNA"/>
</dbReference>
<dbReference type="SUPFAM" id="SSF53335">
    <property type="entry name" value="S-adenosyl-L-methionine-dependent methyltransferases"/>
    <property type="match status" value="1"/>
</dbReference>
<dbReference type="PANTHER" id="PTHR36362:SF1">
    <property type="entry name" value="DNA-DIRECTED RNA POLYMERASE SUBUNIT BETA"/>
    <property type="match status" value="1"/>
</dbReference>